<sequence length="498" mass="55162">MGHQHAFAAKAANCILGCVRRIAASRLKEVILPLYSALMNCRANLSQVEICWLSPTSGSWLGRRSALQVRHSLYPKRTNSVRHVLALQGHRGCFWVVVLERECCVEVPEQLQAEVAGGSQVLDPQRRRGVSPVRPAAEPVAAGVAKGVVQRGEERADTRKAKQPQFPQPLLIRLVLQTLHQLRCPSLDTLQHLNVSLVVRGPKLNTVFEPLFPNPVALHGAVVTQVQDPALGLVEPHTIGLGPSIQPVQVPLQSLPTLKQINTPAQLGVICKLTEGALDPLIQIIDKDIKQNWPKYWSLGNTIVMYDRIYYLTPPTQSLFCKRYQFGKAKQPQFPQLLLIRLVLQTLHQLRCPSLDTLQHLNVPLVVRGPKLNTGFEVPLQSLPPLKQINTPAQLGVVCKLTEGALDPLVQIIDKDIKQNWPQYWSLGNTACDWPTTGFNSIHHHSLGPAIQPVLYPAKSTPGQAMSRQFLQENAVGSRVKGFTAVKRDNIHSLSLVH</sequence>
<dbReference type="EMBL" id="JAUNZN010000002">
    <property type="protein sequence ID" value="KAK4827144.1"/>
    <property type="molecule type" value="Genomic_DNA"/>
</dbReference>
<organism evidence="1 2">
    <name type="scientific">Mycteria americana</name>
    <name type="common">Wood stork</name>
    <dbReference type="NCBI Taxonomy" id="33587"/>
    <lineage>
        <taxon>Eukaryota</taxon>
        <taxon>Metazoa</taxon>
        <taxon>Chordata</taxon>
        <taxon>Craniata</taxon>
        <taxon>Vertebrata</taxon>
        <taxon>Euteleostomi</taxon>
        <taxon>Archelosauria</taxon>
        <taxon>Archosauria</taxon>
        <taxon>Dinosauria</taxon>
        <taxon>Saurischia</taxon>
        <taxon>Theropoda</taxon>
        <taxon>Coelurosauria</taxon>
        <taxon>Aves</taxon>
        <taxon>Neognathae</taxon>
        <taxon>Neoaves</taxon>
        <taxon>Aequornithes</taxon>
        <taxon>Ciconiiformes</taxon>
        <taxon>Ciconiidae</taxon>
        <taxon>Mycteria</taxon>
    </lineage>
</organism>
<keyword evidence="2" id="KW-1185">Reference proteome</keyword>
<comment type="caution">
    <text evidence="1">The sequence shown here is derived from an EMBL/GenBank/DDBJ whole genome shotgun (WGS) entry which is preliminary data.</text>
</comment>
<gene>
    <name evidence="1" type="ORF">QYF61_014738</name>
</gene>
<reference evidence="1 2" key="1">
    <citation type="journal article" date="2023" name="J. Hered.">
        <title>Chromosome-level genome of the wood stork (Mycteria americana) provides insight into avian chromosome evolution.</title>
        <authorList>
            <person name="Flamio R. Jr."/>
            <person name="Ramstad K.M."/>
        </authorList>
    </citation>
    <scope>NUCLEOTIDE SEQUENCE [LARGE SCALE GENOMIC DNA]</scope>
    <source>
        <strain evidence="1">JAX WOST 10</strain>
    </source>
</reference>
<evidence type="ECO:0000313" key="1">
    <source>
        <dbReference type="EMBL" id="KAK4827144.1"/>
    </source>
</evidence>
<dbReference type="AlphaFoldDB" id="A0AAN7NKC9"/>
<name>A0AAN7NKC9_MYCAM</name>
<accession>A0AAN7NKC9</accession>
<protein>
    <submittedName>
        <fullName evidence="1">Uncharacterized protein</fullName>
    </submittedName>
</protein>
<evidence type="ECO:0000313" key="2">
    <source>
        <dbReference type="Proteomes" id="UP001333110"/>
    </source>
</evidence>
<dbReference type="Proteomes" id="UP001333110">
    <property type="component" value="Unassembled WGS sequence"/>
</dbReference>
<proteinExistence type="predicted"/>